<name>A0ABW2DHQ0_9BACT</name>
<accession>A0ABW2DHQ0</accession>
<dbReference type="SUPFAM" id="SSF74653">
    <property type="entry name" value="TolA/TonB C-terminal domain"/>
    <property type="match status" value="1"/>
</dbReference>
<dbReference type="InterPro" id="IPR051045">
    <property type="entry name" value="TonB-dependent_transducer"/>
</dbReference>
<gene>
    <name evidence="3" type="ORF">ACFQHR_07155</name>
</gene>
<dbReference type="Gene3D" id="3.30.1150.10">
    <property type="match status" value="1"/>
</dbReference>
<dbReference type="InterPro" id="IPR037682">
    <property type="entry name" value="TonB_C"/>
</dbReference>
<reference evidence="4" key="1">
    <citation type="journal article" date="2019" name="Int. J. Syst. Evol. Microbiol.">
        <title>The Global Catalogue of Microorganisms (GCM) 10K type strain sequencing project: providing services to taxonomists for standard genome sequencing and annotation.</title>
        <authorList>
            <consortium name="The Broad Institute Genomics Platform"/>
            <consortium name="The Broad Institute Genome Sequencing Center for Infectious Disease"/>
            <person name="Wu L."/>
            <person name="Ma J."/>
        </authorList>
    </citation>
    <scope>NUCLEOTIDE SEQUENCE [LARGE SCALE GENOMIC DNA]</scope>
    <source>
        <strain evidence="4">CGMCC 4.7393</strain>
    </source>
</reference>
<evidence type="ECO:0000259" key="2">
    <source>
        <dbReference type="PROSITE" id="PS52015"/>
    </source>
</evidence>
<sequence>MRLLLFTLFFLFSLTSFAQEERYFSRNFQTHEKKQTPNKRVYYLEDTGIRIEDYGNGKLERKGFIKGTRSFDQADAYIWYTKTWHTGLETNKREYFPQLSGTFSTYNAKGNLEEELYARGFTVRIGQLWSRDNTPLLENGTGSNHTFSNNNTEKVYYLYKDSIMVAGYSVRLKQKDTIYVYADKMAMPKEGMAHFTTHLATTVQYPGLAGILGKEGVVYISFIVNEEGKLVEFIPLNRPGSNFHKKAIEKMADYPAWAPAVVNGRPVKMRYSIPFRFQMER</sequence>
<keyword evidence="4" id="KW-1185">Reference proteome</keyword>
<dbReference type="PROSITE" id="PS52015">
    <property type="entry name" value="TONB_CTD"/>
    <property type="match status" value="1"/>
</dbReference>
<evidence type="ECO:0000313" key="3">
    <source>
        <dbReference type="EMBL" id="MFC6997397.1"/>
    </source>
</evidence>
<organism evidence="3 4">
    <name type="scientific">Rufibacter roseus</name>
    <dbReference type="NCBI Taxonomy" id="1567108"/>
    <lineage>
        <taxon>Bacteria</taxon>
        <taxon>Pseudomonadati</taxon>
        <taxon>Bacteroidota</taxon>
        <taxon>Cytophagia</taxon>
        <taxon>Cytophagales</taxon>
        <taxon>Hymenobacteraceae</taxon>
        <taxon>Rufibacter</taxon>
    </lineage>
</organism>
<feature type="signal peptide" evidence="1">
    <location>
        <begin position="1"/>
        <end position="18"/>
    </location>
</feature>
<dbReference type="EMBL" id="JBHSYQ010000003">
    <property type="protein sequence ID" value="MFC6997397.1"/>
    <property type="molecule type" value="Genomic_DNA"/>
</dbReference>
<protein>
    <submittedName>
        <fullName evidence="3">Energy transducer TonB</fullName>
    </submittedName>
</protein>
<evidence type="ECO:0000256" key="1">
    <source>
        <dbReference type="SAM" id="SignalP"/>
    </source>
</evidence>
<keyword evidence="1" id="KW-0732">Signal</keyword>
<feature type="chain" id="PRO_5046281705" evidence="1">
    <location>
        <begin position="19"/>
        <end position="281"/>
    </location>
</feature>
<dbReference type="PANTHER" id="PTHR33446">
    <property type="entry name" value="PROTEIN TONB-RELATED"/>
    <property type="match status" value="1"/>
</dbReference>
<dbReference type="Pfam" id="PF03544">
    <property type="entry name" value="TonB_C"/>
    <property type="match status" value="1"/>
</dbReference>
<dbReference type="RefSeq" id="WP_066615701.1">
    <property type="nucleotide sequence ID" value="NZ_JBHSYQ010000003.1"/>
</dbReference>
<feature type="domain" description="TonB C-terminal" evidence="2">
    <location>
        <begin position="190"/>
        <end position="281"/>
    </location>
</feature>
<proteinExistence type="predicted"/>
<dbReference type="PANTHER" id="PTHR33446:SF2">
    <property type="entry name" value="PROTEIN TONB"/>
    <property type="match status" value="1"/>
</dbReference>
<evidence type="ECO:0000313" key="4">
    <source>
        <dbReference type="Proteomes" id="UP001596405"/>
    </source>
</evidence>
<comment type="caution">
    <text evidence="3">The sequence shown here is derived from an EMBL/GenBank/DDBJ whole genome shotgun (WGS) entry which is preliminary data.</text>
</comment>
<dbReference type="Proteomes" id="UP001596405">
    <property type="component" value="Unassembled WGS sequence"/>
</dbReference>